<name>A0A9W7AWW0_9STRA</name>
<dbReference type="OrthoDB" id="191139at2759"/>
<dbReference type="EMBL" id="BRXY01000234">
    <property type="protein sequence ID" value="GMH79424.1"/>
    <property type="molecule type" value="Genomic_DNA"/>
</dbReference>
<evidence type="ECO:0000256" key="1">
    <source>
        <dbReference type="ARBA" id="ARBA00006484"/>
    </source>
</evidence>
<comment type="similarity">
    <text evidence="1">Belongs to the short-chain dehydrogenases/reductases (SDR) family.</text>
</comment>
<evidence type="ECO:0000313" key="4">
    <source>
        <dbReference type="EMBL" id="GMH79424.1"/>
    </source>
</evidence>
<dbReference type="InterPro" id="IPR002347">
    <property type="entry name" value="SDR_fam"/>
</dbReference>
<dbReference type="PANTHER" id="PTHR24320:SF148">
    <property type="entry name" value="NAD(P)-BINDING ROSSMANN-FOLD SUPERFAMILY PROTEIN"/>
    <property type="match status" value="1"/>
</dbReference>
<evidence type="ECO:0000256" key="2">
    <source>
        <dbReference type="ARBA" id="ARBA00023002"/>
    </source>
</evidence>
<protein>
    <recommendedName>
        <fullName evidence="6">NAD(P)-binding protein</fullName>
    </recommendedName>
</protein>
<evidence type="ECO:0000256" key="3">
    <source>
        <dbReference type="SAM" id="SignalP"/>
    </source>
</evidence>
<keyword evidence="2" id="KW-0560">Oxidoreductase</keyword>
<dbReference type="PANTHER" id="PTHR24320">
    <property type="entry name" value="RETINOL DEHYDROGENASE"/>
    <property type="match status" value="1"/>
</dbReference>
<dbReference type="GO" id="GO:0016491">
    <property type="term" value="F:oxidoreductase activity"/>
    <property type="evidence" value="ECO:0007669"/>
    <property type="project" value="UniProtKB-KW"/>
</dbReference>
<keyword evidence="3" id="KW-0732">Signal</keyword>
<proteinExistence type="inferred from homology"/>
<dbReference type="Pfam" id="PF00106">
    <property type="entry name" value="adh_short"/>
    <property type="match status" value="1"/>
</dbReference>
<gene>
    <name evidence="4" type="ORF">TrST_g8546</name>
</gene>
<dbReference type="SUPFAM" id="SSF51735">
    <property type="entry name" value="NAD(P)-binding Rossmann-fold domains"/>
    <property type="match status" value="1"/>
</dbReference>
<evidence type="ECO:0008006" key="6">
    <source>
        <dbReference type="Google" id="ProtNLM"/>
    </source>
</evidence>
<organism evidence="4 5">
    <name type="scientific">Triparma strigata</name>
    <dbReference type="NCBI Taxonomy" id="1606541"/>
    <lineage>
        <taxon>Eukaryota</taxon>
        <taxon>Sar</taxon>
        <taxon>Stramenopiles</taxon>
        <taxon>Ochrophyta</taxon>
        <taxon>Bolidophyceae</taxon>
        <taxon>Parmales</taxon>
        <taxon>Triparmaceae</taxon>
        <taxon>Triparma</taxon>
    </lineage>
</organism>
<dbReference type="InterPro" id="IPR036291">
    <property type="entry name" value="NAD(P)-bd_dom_sf"/>
</dbReference>
<dbReference type="AlphaFoldDB" id="A0A9W7AWW0"/>
<accession>A0A9W7AWW0</accession>
<evidence type="ECO:0000313" key="5">
    <source>
        <dbReference type="Proteomes" id="UP001165085"/>
    </source>
</evidence>
<comment type="caution">
    <text evidence="4">The sequence shown here is derived from an EMBL/GenBank/DDBJ whole genome shotgun (WGS) entry which is preliminary data.</text>
</comment>
<feature type="signal peptide" evidence="3">
    <location>
        <begin position="1"/>
        <end position="18"/>
    </location>
</feature>
<reference evidence="5" key="1">
    <citation type="journal article" date="2023" name="Commun. Biol.">
        <title>Genome analysis of Parmales, the sister group of diatoms, reveals the evolutionary specialization of diatoms from phago-mixotrophs to photoautotrophs.</title>
        <authorList>
            <person name="Ban H."/>
            <person name="Sato S."/>
            <person name="Yoshikawa S."/>
            <person name="Yamada K."/>
            <person name="Nakamura Y."/>
            <person name="Ichinomiya M."/>
            <person name="Sato N."/>
            <person name="Blanc-Mathieu R."/>
            <person name="Endo H."/>
            <person name="Kuwata A."/>
            <person name="Ogata H."/>
        </authorList>
    </citation>
    <scope>NUCLEOTIDE SEQUENCE [LARGE SCALE GENOMIC DNA]</scope>
    <source>
        <strain evidence="5">NIES 3701</strain>
    </source>
</reference>
<sequence>MLARIIQFLVVLAASTIGLTIFHANANPDVKSASLTPAVGKVKGLNIVVTGGSSGIAYEAIHKFVERGATVYLTSRSPDRAREAATRINEEAKTKECPMGYGDPVGTAVGLGLDLTDGTSIDAFTKSLSLALGDEKLDILVLNAGMVYPSDFQGEYSVTLAENAPPVDRQIAANHLGHFKLVSNLKPKLTESRIIMTTSVSHWLGTSFAEDGVTGAVPQNAGPWPVREAYSPPEVFGLYGASKLQNVLFAFALQRRLPDSTVVLFTPGFCSTKIGNSDRAEGLFNVLDWIPFTNTAKQGGDMLLASAKVSKEESTGKILFPYWLAEGAGDYLGNGLLRGMFHNFIQELLLQKFSQSRVYASPAKSIAYDVTLQDKLWEWSEKSVTPA</sequence>
<dbReference type="Gene3D" id="3.40.50.720">
    <property type="entry name" value="NAD(P)-binding Rossmann-like Domain"/>
    <property type="match status" value="1"/>
</dbReference>
<dbReference type="Proteomes" id="UP001165085">
    <property type="component" value="Unassembled WGS sequence"/>
</dbReference>
<feature type="chain" id="PRO_5040973433" description="NAD(P)-binding protein" evidence="3">
    <location>
        <begin position="19"/>
        <end position="387"/>
    </location>
</feature>
<keyword evidence="5" id="KW-1185">Reference proteome</keyword>